<dbReference type="InterPro" id="IPR006464">
    <property type="entry name" value="AcTrfase_RimI/Ard1"/>
</dbReference>
<keyword evidence="3" id="KW-0808">Transferase</keyword>
<protein>
    <submittedName>
        <fullName evidence="5">Ribosomal protein S18-alanine N-acetyltransferase</fullName>
    </submittedName>
</protein>
<reference evidence="5" key="2">
    <citation type="journal article" date="2015" name="Genome Announc.">
        <title>Draft Genome Sequence of Filamentous Marine Cyanobacterium Lyngbya confervoides Strain BDU141951.</title>
        <authorList>
            <person name="Chandrababunaidu M.M."/>
            <person name="Sen D."/>
            <person name="Tripathy S."/>
        </authorList>
    </citation>
    <scope>NUCLEOTIDE SEQUENCE</scope>
    <source>
        <strain evidence="5">BDU141951</strain>
    </source>
</reference>
<evidence type="ECO:0000313" key="5">
    <source>
        <dbReference type="EMBL" id="NEV67646.1"/>
    </source>
</evidence>
<reference evidence="5" key="3">
    <citation type="submission" date="2020-02" db="EMBL/GenBank/DDBJ databases">
        <authorList>
            <person name="Sarangi A.N."/>
            <person name="Ghosh S."/>
            <person name="Mukherjee M."/>
            <person name="Tripathy S."/>
        </authorList>
    </citation>
    <scope>NUCLEOTIDE SEQUENCE</scope>
    <source>
        <strain evidence="5">BDU141951</strain>
    </source>
</reference>
<organism evidence="5">
    <name type="scientific">Lyngbya confervoides BDU141951</name>
    <dbReference type="NCBI Taxonomy" id="1574623"/>
    <lineage>
        <taxon>Bacteria</taxon>
        <taxon>Bacillati</taxon>
        <taxon>Cyanobacteriota</taxon>
        <taxon>Cyanophyceae</taxon>
        <taxon>Oscillatoriophycideae</taxon>
        <taxon>Oscillatoriales</taxon>
        <taxon>Microcoleaceae</taxon>
        <taxon>Lyngbya</taxon>
    </lineage>
</organism>
<evidence type="ECO:0000256" key="4">
    <source>
        <dbReference type="ARBA" id="ARBA00023315"/>
    </source>
</evidence>
<comment type="caution">
    <text evidence="5">The sequence shown here is derived from an EMBL/GenBank/DDBJ whole genome shotgun (WGS) entry which is preliminary data.</text>
</comment>
<sequence length="184" mass="20431">MHVVCRPMTLSDLANVVALDHRCFGGLWNEAAYSREVHSPNSDLLVVETPAQGTRQKMIGIGCLWAILDEAHITLLGIEPQYQRLGLGRWLLIHLLRAAGDRGLTHATLEVRQSNQVALALYQSLGFQVAGERRRYYADDENALILWCSHLQDSSFLSELQAQQQQLNQKLQATTAPAASPTTS</sequence>
<dbReference type="PANTHER" id="PTHR43420:SF44">
    <property type="entry name" value="ACETYLTRANSFERASE YPEA"/>
    <property type="match status" value="1"/>
</dbReference>
<dbReference type="GO" id="GO:0008080">
    <property type="term" value="F:N-acetyltransferase activity"/>
    <property type="evidence" value="ECO:0007669"/>
    <property type="project" value="InterPro"/>
</dbReference>
<dbReference type="PROSITE" id="PS51186">
    <property type="entry name" value="GNAT"/>
    <property type="match status" value="1"/>
</dbReference>
<keyword evidence="2" id="KW-0963">Cytoplasm</keyword>
<keyword evidence="5" id="KW-0689">Ribosomal protein</keyword>
<proteinExistence type="inferred from homology"/>
<dbReference type="InterPro" id="IPR050680">
    <property type="entry name" value="YpeA/RimI_acetyltransf"/>
</dbReference>
<dbReference type="InterPro" id="IPR000182">
    <property type="entry name" value="GNAT_dom"/>
</dbReference>
<dbReference type="NCBIfam" id="TIGR01575">
    <property type="entry name" value="rimI"/>
    <property type="match status" value="1"/>
</dbReference>
<evidence type="ECO:0000256" key="1">
    <source>
        <dbReference type="ARBA" id="ARBA00005395"/>
    </source>
</evidence>
<dbReference type="PANTHER" id="PTHR43420">
    <property type="entry name" value="ACETYLTRANSFERASE"/>
    <property type="match status" value="1"/>
</dbReference>
<reference evidence="5" key="1">
    <citation type="submission" date="2014-11" db="EMBL/GenBank/DDBJ databases">
        <authorList>
            <person name="Malar M.C."/>
            <person name="Sen D."/>
            <person name="Tripathy S."/>
        </authorList>
    </citation>
    <scope>NUCLEOTIDE SEQUENCE</scope>
    <source>
        <strain evidence="5">BDU141951</strain>
    </source>
</reference>
<dbReference type="EMBL" id="JTHE02000003">
    <property type="protein sequence ID" value="NEV67646.1"/>
    <property type="molecule type" value="Genomic_DNA"/>
</dbReference>
<dbReference type="CDD" id="cd04301">
    <property type="entry name" value="NAT_SF"/>
    <property type="match status" value="1"/>
</dbReference>
<dbReference type="Pfam" id="PF00583">
    <property type="entry name" value="Acetyltransf_1"/>
    <property type="match status" value="1"/>
</dbReference>
<accession>A0A0C1V623</accession>
<gene>
    <name evidence="5" type="primary">rimI</name>
    <name evidence="5" type="ORF">QQ91_011000</name>
</gene>
<keyword evidence="5" id="KW-0687">Ribonucleoprotein</keyword>
<name>A0A0C1V623_9CYAN</name>
<dbReference type="SUPFAM" id="SSF55729">
    <property type="entry name" value="Acyl-CoA N-acyltransferases (Nat)"/>
    <property type="match status" value="1"/>
</dbReference>
<dbReference type="Gene3D" id="3.40.630.30">
    <property type="match status" value="1"/>
</dbReference>
<dbReference type="AlphaFoldDB" id="A0A0C1V623"/>
<evidence type="ECO:0000256" key="3">
    <source>
        <dbReference type="ARBA" id="ARBA00022679"/>
    </source>
</evidence>
<keyword evidence="4" id="KW-0012">Acyltransferase</keyword>
<comment type="similarity">
    <text evidence="1">Belongs to the acetyltransferase family. RimI subfamily.</text>
</comment>
<dbReference type="GO" id="GO:0005840">
    <property type="term" value="C:ribosome"/>
    <property type="evidence" value="ECO:0007669"/>
    <property type="project" value="UniProtKB-KW"/>
</dbReference>
<evidence type="ECO:0000256" key="2">
    <source>
        <dbReference type="ARBA" id="ARBA00022490"/>
    </source>
</evidence>
<dbReference type="InterPro" id="IPR016181">
    <property type="entry name" value="Acyl_CoA_acyltransferase"/>
</dbReference>